<sequence length="431" mass="45528">MLELLVIGTISSSMTHILDKLLDRESQTHKPQTLSSFYSSKPAAGSQRSPSKHSAGSHIGIGGATGGVNKHALSSSSSNTLAASSSSSSSAVALPGEEVTAQVELSLLQNSSTGESTAETKEHVSDAAQLSSEQQNETASFKLEATVPSRLALGGRCGYSQRCWGSPVRQKKKHTGMASIDSSAPETTSDSSPTLSRRPLRGGWAAASWARGQDSDSISSSSSDSLGSSSSSGSRRAGGGARAKSTDTSRYKGRRLECHAPHVPNQPSEAAAHFYFELAKTVLIKAGGNSSTSIFTQPSASGGHQGPHRNLHLCAFEIGLYALGLHNFVSPNWLSRTYSSHVSWITGQAMEIGSAALNILVECWDGHLTPPEVASLADRASRARDPNMVRAAAELALSCLPHAHALNPNEIQRALVQCKEQVKQDRLYWLS</sequence>
<keyword evidence="3" id="KW-1185">Reference proteome</keyword>
<reference evidence="2 3" key="1">
    <citation type="submission" date="2021-06" db="EMBL/GenBank/DDBJ databases">
        <authorList>
            <person name="Palmer J.M."/>
        </authorList>
    </citation>
    <scope>NUCLEOTIDE SEQUENCE [LARGE SCALE GENOMIC DNA]</scope>
    <source>
        <strain evidence="2 3">AS_MEX2019</strain>
        <tissue evidence="2">Muscle</tissue>
    </source>
</reference>
<proteinExistence type="predicted"/>
<evidence type="ECO:0000256" key="1">
    <source>
        <dbReference type="SAM" id="MobiDB-lite"/>
    </source>
</evidence>
<protein>
    <submittedName>
        <fullName evidence="2">Zinc finger SWIM domain-containing protein 8</fullName>
    </submittedName>
</protein>
<gene>
    <name evidence="2" type="primary">ZSWIM8_3</name>
    <name evidence="2" type="ORF">AMECASPLE_027161</name>
</gene>
<feature type="region of interest" description="Disordered" evidence="1">
    <location>
        <begin position="111"/>
        <end position="142"/>
    </location>
</feature>
<dbReference type="Proteomes" id="UP001469553">
    <property type="component" value="Unassembled WGS sequence"/>
</dbReference>
<dbReference type="PANTHER" id="PTHR22619:SF1">
    <property type="entry name" value="ZINC FINGER SWIM DOMAIN-CONTAINING PROTEIN 8"/>
    <property type="match status" value="1"/>
</dbReference>
<organism evidence="2 3">
    <name type="scientific">Ameca splendens</name>
    <dbReference type="NCBI Taxonomy" id="208324"/>
    <lineage>
        <taxon>Eukaryota</taxon>
        <taxon>Metazoa</taxon>
        <taxon>Chordata</taxon>
        <taxon>Craniata</taxon>
        <taxon>Vertebrata</taxon>
        <taxon>Euteleostomi</taxon>
        <taxon>Actinopterygii</taxon>
        <taxon>Neopterygii</taxon>
        <taxon>Teleostei</taxon>
        <taxon>Neoteleostei</taxon>
        <taxon>Acanthomorphata</taxon>
        <taxon>Ovalentaria</taxon>
        <taxon>Atherinomorphae</taxon>
        <taxon>Cyprinodontiformes</taxon>
        <taxon>Goodeidae</taxon>
        <taxon>Ameca</taxon>
    </lineage>
</organism>
<feature type="compositionally biased region" description="Polar residues" evidence="1">
    <location>
        <begin position="180"/>
        <end position="195"/>
    </location>
</feature>
<comment type="caution">
    <text evidence="2">The sequence shown here is derived from an EMBL/GenBank/DDBJ whole genome shotgun (WGS) entry which is preliminary data.</text>
</comment>
<accession>A0ABV1A3P0</accession>
<name>A0ABV1A3P0_9TELE</name>
<feature type="compositionally biased region" description="Low complexity" evidence="1">
    <location>
        <begin position="201"/>
        <end position="235"/>
    </location>
</feature>
<feature type="region of interest" description="Disordered" evidence="1">
    <location>
        <begin position="167"/>
        <end position="252"/>
    </location>
</feature>
<feature type="compositionally biased region" description="Polar residues" evidence="1">
    <location>
        <begin position="29"/>
        <end position="39"/>
    </location>
</feature>
<feature type="region of interest" description="Disordered" evidence="1">
    <location>
        <begin position="29"/>
        <end position="63"/>
    </location>
</feature>
<evidence type="ECO:0000313" key="3">
    <source>
        <dbReference type="Proteomes" id="UP001469553"/>
    </source>
</evidence>
<dbReference type="PANTHER" id="PTHR22619">
    <property type="entry name" value="ZINC FINGER SWIM DOMAIN CONTAINING PROTEIN 4, 5, 6"/>
    <property type="match status" value="1"/>
</dbReference>
<feature type="compositionally biased region" description="Polar residues" evidence="1">
    <location>
        <begin position="128"/>
        <end position="139"/>
    </location>
</feature>
<dbReference type="EMBL" id="JAHRIP010078083">
    <property type="protein sequence ID" value="MEQ2312063.1"/>
    <property type="molecule type" value="Genomic_DNA"/>
</dbReference>
<evidence type="ECO:0000313" key="2">
    <source>
        <dbReference type="EMBL" id="MEQ2312063.1"/>
    </source>
</evidence>